<accession>A0A7M7P0B1</accession>
<keyword evidence="1" id="KW-0677">Repeat</keyword>
<dbReference type="KEGG" id="spu:105437023"/>
<dbReference type="PANTHER" id="PTHR46708">
    <property type="entry name" value="TENASCIN"/>
    <property type="match status" value="1"/>
</dbReference>
<sequence length="469" mass="51327">MTELDNLNTAAIYTRPEQVLFFEVKEIFDNNATIVWSGPSSDFDQFTLYTPFATHGIHPNDKEITIQGNTNTEFLVSLFTVAGGKPGEPSTLNVIKDPREPGTIDVEEVTSTSISVTWTEIAGITDYIVNLNLASNNTELFSEVIRSSLKASFSGLMPGEEYIIKIELQCAGEVLSLRQFTLPLEPVCAIFNLVTEDSVTLQWSRPESQLFGYEIMYDDGSGSYSPINVFDRNSLQLERTIMGLMDGPSVEVNITTLAGAGMAQTRSNPVKISPNPREPGTINVEEVTSTSISITWTEIAGITDYIVNLNLASNNTELFSEVIRSSLKASFSGLMPGEEYIIEIELQCAGEVLSLRQFTLPLEPVRAVFTWVTEDSVTLQWSRPESQLVGYEIMYDDGSGPYSPINVFDRISLQLERTIMGLMDGPGVEVNITTLAGAGMAQTRSNPVKISPNGGATIDQAVPEGHDAL</sequence>
<feature type="domain" description="Fibronectin type-III" evidence="3">
    <location>
        <begin position="278"/>
        <end position="376"/>
    </location>
</feature>
<dbReference type="Pfam" id="PF00041">
    <property type="entry name" value="fn3"/>
    <property type="match status" value="2"/>
</dbReference>
<dbReference type="InterPro" id="IPR036116">
    <property type="entry name" value="FN3_sf"/>
</dbReference>
<dbReference type="EnsemblMetazoa" id="XM_030987759">
    <property type="protein sequence ID" value="XP_030843619"/>
    <property type="gene ID" value="LOC105437023"/>
</dbReference>
<dbReference type="Proteomes" id="UP000007110">
    <property type="component" value="Unassembled WGS sequence"/>
</dbReference>
<dbReference type="InterPro" id="IPR003961">
    <property type="entry name" value="FN3_dom"/>
</dbReference>
<dbReference type="RefSeq" id="XP_030843619.1">
    <property type="nucleotide sequence ID" value="XM_030987759.1"/>
</dbReference>
<feature type="domain" description="Fibronectin type-III" evidence="3">
    <location>
        <begin position="183"/>
        <end position="277"/>
    </location>
</feature>
<protein>
    <recommendedName>
        <fullName evidence="3">Fibronectin type-III domain-containing protein</fullName>
    </recommendedName>
</protein>
<dbReference type="SUPFAM" id="SSF49265">
    <property type="entry name" value="Fibronectin type III"/>
    <property type="match status" value="3"/>
</dbReference>
<evidence type="ECO:0000256" key="2">
    <source>
        <dbReference type="SAM" id="MobiDB-lite"/>
    </source>
</evidence>
<evidence type="ECO:0000256" key="1">
    <source>
        <dbReference type="ARBA" id="ARBA00022737"/>
    </source>
</evidence>
<dbReference type="InterPro" id="IPR013783">
    <property type="entry name" value="Ig-like_fold"/>
</dbReference>
<dbReference type="SMART" id="SM00060">
    <property type="entry name" value="FN3"/>
    <property type="match status" value="5"/>
</dbReference>
<dbReference type="InParanoid" id="A0A7M7P0B1"/>
<evidence type="ECO:0000259" key="3">
    <source>
        <dbReference type="PROSITE" id="PS50853"/>
    </source>
</evidence>
<keyword evidence="5" id="KW-1185">Reference proteome</keyword>
<dbReference type="PROSITE" id="PS50853">
    <property type="entry name" value="FN3"/>
    <property type="match status" value="2"/>
</dbReference>
<dbReference type="AlphaFoldDB" id="A0A7M7P0B1"/>
<organism evidence="4 5">
    <name type="scientific">Strongylocentrotus purpuratus</name>
    <name type="common">Purple sea urchin</name>
    <dbReference type="NCBI Taxonomy" id="7668"/>
    <lineage>
        <taxon>Eukaryota</taxon>
        <taxon>Metazoa</taxon>
        <taxon>Echinodermata</taxon>
        <taxon>Eleutherozoa</taxon>
        <taxon>Echinozoa</taxon>
        <taxon>Echinoidea</taxon>
        <taxon>Euechinoidea</taxon>
        <taxon>Echinacea</taxon>
        <taxon>Camarodonta</taxon>
        <taxon>Echinidea</taxon>
        <taxon>Strongylocentrotidae</taxon>
        <taxon>Strongylocentrotus</taxon>
    </lineage>
</organism>
<reference evidence="4" key="2">
    <citation type="submission" date="2021-01" db="UniProtKB">
        <authorList>
            <consortium name="EnsemblMetazoa"/>
        </authorList>
    </citation>
    <scope>IDENTIFICATION</scope>
</reference>
<evidence type="ECO:0000313" key="4">
    <source>
        <dbReference type="EnsemblMetazoa" id="XP_030843619"/>
    </source>
</evidence>
<dbReference type="CDD" id="cd00063">
    <property type="entry name" value="FN3"/>
    <property type="match status" value="2"/>
</dbReference>
<dbReference type="GeneID" id="105437023"/>
<reference evidence="5" key="1">
    <citation type="submission" date="2015-02" db="EMBL/GenBank/DDBJ databases">
        <title>Genome sequencing for Strongylocentrotus purpuratus.</title>
        <authorList>
            <person name="Murali S."/>
            <person name="Liu Y."/>
            <person name="Vee V."/>
            <person name="English A."/>
            <person name="Wang M."/>
            <person name="Skinner E."/>
            <person name="Han Y."/>
            <person name="Muzny D.M."/>
            <person name="Worley K.C."/>
            <person name="Gibbs R.A."/>
        </authorList>
    </citation>
    <scope>NUCLEOTIDE SEQUENCE</scope>
</reference>
<dbReference type="Gene3D" id="2.60.40.10">
    <property type="entry name" value="Immunoglobulins"/>
    <property type="match status" value="4"/>
</dbReference>
<feature type="region of interest" description="Disordered" evidence="2">
    <location>
        <begin position="444"/>
        <end position="469"/>
    </location>
</feature>
<dbReference type="InterPro" id="IPR050991">
    <property type="entry name" value="ECM_Regulatory_Proteins"/>
</dbReference>
<dbReference type="PANTHER" id="PTHR46708:SF2">
    <property type="entry name" value="FIBRONECTIN TYPE-III DOMAIN-CONTAINING PROTEIN"/>
    <property type="match status" value="1"/>
</dbReference>
<name>A0A7M7P0B1_STRPU</name>
<proteinExistence type="predicted"/>
<dbReference type="OrthoDB" id="10253954at2759"/>
<evidence type="ECO:0000313" key="5">
    <source>
        <dbReference type="Proteomes" id="UP000007110"/>
    </source>
</evidence>